<keyword evidence="1" id="KW-1185">Reference proteome</keyword>
<name>A0A0M3IFH5_ASCLU</name>
<accession>A0A0M3IFH5</accession>
<evidence type="ECO:0000313" key="1">
    <source>
        <dbReference type="Proteomes" id="UP000036681"/>
    </source>
</evidence>
<protein>
    <submittedName>
        <fullName evidence="2">Uncharacterized protein</fullName>
    </submittedName>
</protein>
<dbReference type="WBParaSite" id="ALUE_0001696601-mRNA-1">
    <property type="protein sequence ID" value="ALUE_0001696601-mRNA-1"/>
    <property type="gene ID" value="ALUE_0001696601"/>
</dbReference>
<proteinExistence type="predicted"/>
<sequence length="127" mass="14697">MQYGYSIKVLLTTTLIALVISLPIHDADYSSKDQYRALEETPILYPANILFLRGDEYADFISPRAGKRNIAIGRGDGFRPGKRTRNVARTEVGWQWKRGNILAKAIKKITRQYFIYLHPLYYLKEKS</sequence>
<evidence type="ECO:0000313" key="2">
    <source>
        <dbReference type="WBParaSite" id="ALUE_0001696601-mRNA-1"/>
    </source>
</evidence>
<dbReference type="Proteomes" id="UP000036681">
    <property type="component" value="Unplaced"/>
</dbReference>
<reference evidence="2" key="1">
    <citation type="submission" date="2017-02" db="UniProtKB">
        <authorList>
            <consortium name="WormBaseParasite"/>
        </authorList>
    </citation>
    <scope>IDENTIFICATION</scope>
</reference>
<dbReference type="AlphaFoldDB" id="A0A0M3IFH5"/>
<organism evidence="1 2">
    <name type="scientific">Ascaris lumbricoides</name>
    <name type="common">Giant roundworm</name>
    <dbReference type="NCBI Taxonomy" id="6252"/>
    <lineage>
        <taxon>Eukaryota</taxon>
        <taxon>Metazoa</taxon>
        <taxon>Ecdysozoa</taxon>
        <taxon>Nematoda</taxon>
        <taxon>Chromadorea</taxon>
        <taxon>Rhabditida</taxon>
        <taxon>Spirurina</taxon>
        <taxon>Ascaridomorpha</taxon>
        <taxon>Ascaridoidea</taxon>
        <taxon>Ascarididae</taxon>
        <taxon>Ascaris</taxon>
    </lineage>
</organism>